<organism evidence="1 2">
    <name type="scientific">Neurospora crassa (strain ATCC 24698 / 74-OR23-1A / CBS 708.71 / DSM 1257 / FGSC 987)</name>
    <dbReference type="NCBI Taxonomy" id="367110"/>
    <lineage>
        <taxon>Eukaryota</taxon>
        <taxon>Fungi</taxon>
        <taxon>Dikarya</taxon>
        <taxon>Ascomycota</taxon>
        <taxon>Pezizomycotina</taxon>
        <taxon>Sordariomycetes</taxon>
        <taxon>Sordariomycetidae</taxon>
        <taxon>Sordariales</taxon>
        <taxon>Sordariaceae</taxon>
        <taxon>Neurospora</taxon>
    </lineage>
</organism>
<dbReference type="HOGENOM" id="CLU_3050859_0_0_1"/>
<dbReference type="GeneID" id="3873386"/>
<protein>
    <submittedName>
        <fullName evidence="1">Uncharacterized protein</fullName>
    </submittedName>
</protein>
<gene>
    <name evidence="1" type="ORF">NCU00099</name>
</gene>
<dbReference type="PaxDb" id="5141-EFNCRP00000000381"/>
<dbReference type="EMBL" id="CM002238">
    <property type="protein sequence ID" value="EAA27987.1"/>
    <property type="molecule type" value="Genomic_DNA"/>
</dbReference>
<dbReference type="InParanoid" id="Q7RYM9"/>
<accession>Q7RYM9</accession>
<sequence>MVKAICVKADMEWRTACKPLAPRRRLSRNAFLLATHKISKRGPVQPALDDDEYI</sequence>
<dbReference type="VEuPathDB" id="FungiDB:NCU00099"/>
<evidence type="ECO:0000313" key="1">
    <source>
        <dbReference type="EMBL" id="EAA27987.1"/>
    </source>
</evidence>
<dbReference type="AlphaFoldDB" id="Q7RYM9"/>
<dbReference type="RefSeq" id="XP_957223.1">
    <property type="nucleotide sequence ID" value="XM_952130.1"/>
</dbReference>
<dbReference type="SMR" id="Q7RYM9"/>
<dbReference type="Proteomes" id="UP000001805">
    <property type="component" value="Chromosome 3, Linkage Group III"/>
</dbReference>
<keyword evidence="2" id="KW-1185">Reference proteome</keyword>
<dbReference type="KEGG" id="ncr:NCU00099"/>
<evidence type="ECO:0000313" key="2">
    <source>
        <dbReference type="Proteomes" id="UP000001805"/>
    </source>
</evidence>
<reference evidence="1 2" key="1">
    <citation type="journal article" date="2003" name="Nature">
        <title>The genome sequence of the filamentous fungus Neurospora crassa.</title>
        <authorList>
            <person name="Galagan J.E."/>
            <person name="Calvo S.E."/>
            <person name="Borkovich K.A."/>
            <person name="Selker E.U."/>
            <person name="Read N.D."/>
            <person name="Jaffe D."/>
            <person name="FitzHugh W."/>
            <person name="Ma L.J."/>
            <person name="Smirnov S."/>
            <person name="Purcell S."/>
            <person name="Rehman B."/>
            <person name="Elkins T."/>
            <person name="Engels R."/>
            <person name="Wang S."/>
            <person name="Nielsen C.B."/>
            <person name="Butler J."/>
            <person name="Endrizzi M."/>
            <person name="Qui D."/>
            <person name="Ianakiev P."/>
            <person name="Bell-Pedersen D."/>
            <person name="Nelson M.A."/>
            <person name="Werner-Washburne M."/>
            <person name="Selitrennikoff C.P."/>
            <person name="Kinsey J.A."/>
            <person name="Braun E.L."/>
            <person name="Zelter A."/>
            <person name="Schulte U."/>
            <person name="Kothe G.O."/>
            <person name="Jedd G."/>
            <person name="Mewes W."/>
            <person name="Staben C."/>
            <person name="Marcotte E."/>
            <person name="Greenberg D."/>
            <person name="Roy A."/>
            <person name="Foley K."/>
            <person name="Naylor J."/>
            <person name="Stange-Thomann N."/>
            <person name="Barrett R."/>
            <person name="Gnerre S."/>
            <person name="Kamal M."/>
            <person name="Kamvysselis M."/>
            <person name="Mauceli E."/>
            <person name="Bielke C."/>
            <person name="Rudd S."/>
            <person name="Frishman D."/>
            <person name="Krystofova S."/>
            <person name="Rasmussen C."/>
            <person name="Metzenberg R.L."/>
            <person name="Perkins D.D."/>
            <person name="Kroken S."/>
            <person name="Cogoni C."/>
            <person name="Macino G."/>
            <person name="Catcheside D."/>
            <person name="Li W."/>
            <person name="Pratt R.J."/>
            <person name="Osmani S.A."/>
            <person name="DeSouza C.P."/>
            <person name="Glass L."/>
            <person name="Orbach M.J."/>
            <person name="Berglund J.A."/>
            <person name="Voelker R."/>
            <person name="Yarden O."/>
            <person name="Plamann M."/>
            <person name="Seiler S."/>
            <person name="Dunlap J."/>
            <person name="Radford A."/>
            <person name="Aramayo R."/>
            <person name="Natvig D.O."/>
            <person name="Alex L.A."/>
            <person name="Mannhaupt G."/>
            <person name="Ebbole D.J."/>
            <person name="Freitag M."/>
            <person name="Paulsen I."/>
            <person name="Sachs M.S."/>
            <person name="Lander E.S."/>
            <person name="Nusbaum C."/>
            <person name="Birren B."/>
        </authorList>
    </citation>
    <scope>NUCLEOTIDE SEQUENCE [LARGE SCALE GENOMIC DNA]</scope>
    <source>
        <strain evidence="2">ATCC 24698 / 74-OR23-1A / CBS 708.71 / DSM 1257 / FGSC 987</strain>
    </source>
</reference>
<name>Q7RYM9_NEUCR</name>
<proteinExistence type="predicted"/>